<evidence type="ECO:0000256" key="2">
    <source>
        <dbReference type="ARBA" id="ARBA00022723"/>
    </source>
</evidence>
<dbReference type="InterPro" id="IPR002129">
    <property type="entry name" value="PyrdxlP-dep_de-COase"/>
</dbReference>
<keyword evidence="2" id="KW-0479">Metal-binding</keyword>
<dbReference type="Gene3D" id="3.40.640.10">
    <property type="entry name" value="Type I PLP-dependent aspartate aminotransferase-like (Major domain)"/>
    <property type="match status" value="1"/>
</dbReference>
<evidence type="ECO:0000256" key="7">
    <source>
        <dbReference type="PIRSR" id="PIRSR602129-50"/>
    </source>
</evidence>
<dbReference type="PANTHER" id="PTHR42735">
    <property type="match status" value="1"/>
</dbReference>
<dbReference type="InterPro" id="IPR015424">
    <property type="entry name" value="PyrdxlP-dep_Trfase"/>
</dbReference>
<comment type="cofactor">
    <cofactor evidence="1 7">
        <name>pyridoxal 5'-phosphate</name>
        <dbReference type="ChEBI" id="CHEBI:597326"/>
    </cofactor>
</comment>
<dbReference type="GO" id="GO:0030170">
    <property type="term" value="F:pyridoxal phosphate binding"/>
    <property type="evidence" value="ECO:0007669"/>
    <property type="project" value="InterPro"/>
</dbReference>
<evidence type="ECO:0000256" key="8">
    <source>
        <dbReference type="SAM" id="MobiDB-lite"/>
    </source>
</evidence>
<feature type="compositionally biased region" description="Basic residues" evidence="8">
    <location>
        <begin position="1207"/>
        <end position="1217"/>
    </location>
</feature>
<feature type="domain" description="C2H2-type" evidence="9">
    <location>
        <begin position="1123"/>
        <end position="1145"/>
    </location>
</feature>
<evidence type="ECO:0000256" key="4">
    <source>
        <dbReference type="ARBA" id="ARBA00022833"/>
    </source>
</evidence>
<dbReference type="RefSeq" id="XP_015409222.1">
    <property type="nucleotide sequence ID" value="XM_015547753.1"/>
</dbReference>
<dbReference type="EMBL" id="JNOM01000056">
    <property type="protein sequence ID" value="KNG88299.1"/>
    <property type="molecule type" value="Genomic_DNA"/>
</dbReference>
<dbReference type="GO" id="GO:0019752">
    <property type="term" value="P:carboxylic acid metabolic process"/>
    <property type="evidence" value="ECO:0007669"/>
    <property type="project" value="InterPro"/>
</dbReference>
<feature type="compositionally biased region" description="Basic and acidic residues" evidence="8">
    <location>
        <begin position="1218"/>
        <end position="1238"/>
    </location>
</feature>
<comment type="caution">
    <text evidence="10">The sequence shown here is derived from an EMBL/GenBank/DDBJ whole genome shotgun (WGS) entry which is preliminary data.</text>
</comment>
<sequence>MSDHGDLTHQAISSYFIGPQAENMKYFKDNISTILQELEDARKRYKFKGDQNFITSSIQSSEEFQRITRNFAQAVKKAAKLMGSHSIPFWNPRYQAHMCTDLSMPALLGYFMTMVYNPNNVALEASPLTTVAEMEVGEQLCHLFGYNIDPSRKGVPTGWGHVTSGGTVANLESIWVARNLKFYPLALRKAMSETVAVNGREKRGPLNFVADRFMVTTCKGERKPFADLSTWELLNLRPNTVLDLPQELHEQFGISPKFVESALQDFSIQSTGKDALEREFEVRQPIKYFLSNTRHYSWPKGGAITGLGSDAFEGIEVDDAARINLHVLQERLQQCLDEGQAVYAVVAIIGSTEEGAVDRLSAILAMRQRFQSKGLSFLVHADAAWGGYFATMLPRNLYDMPRGPSVSNPEDSFDGGAEGFVPDLSLKLETQEDLLALKYADSITVDPHKAGYIPYPSGSLVYRDGRMRYLVTWTAPVLSQGSETGMGIYGVEGSKPGAAAMSTWLSNKCIGLNPQGYGALLSEVSFTCTRLSAHWAAMTTKDDDYFMCVPFHKLPSEWKDPFNEQAVEEEKERIRREILPKSNRDIVESDVGKPTEEKLMTLLRGLGSDLNINAFALNWRYDDKDRTWNTDIEEANYLTRHVVERLSICSPDQDPTKIPFYLTSTEFTNELYGKCAKEFKRRLGLPQCDRPLFVLRNVVMSPFPTDNDFISTMVDYFRSVVEDGVRLCRKRNARGPAIHRFVMQGTDEIFLAYQPSFHLGKHRQQIILAVELEDHAKSDYAEIRESNPEDPIFLKSSVEIDLQQVVSECERGNPVSFKGTIYTHYGGPVRTSTPVRLKCVVKSRPLNSANRETNYPEDYMPFYLYGSGKQWHISHMLLQAPNATFSAGNVKLDDKLASSLNRDHAERGAILALTEVPEASMQPFPTSKSELPACFFFQAHKKYKVKVWADSKTASAAGPGLLEGLREPVEGTITLSKEIHIDLEWINKDPFEHEDRVGKWRDEFSQIGKKLEKRAYGERRVSKDKMSKPTAATSDTAFRKTWDREEYAKKAADEESKRKEESKARYEAKLLGKKWHAPVDYSSLEATTSRKQRLDVASMVGKTTIVAAGSAVGKRGRGAGFYCGDCDLTFKDNLQLVEHLNSKQHLIATGQSGEVTRATVEDVRQRLRLLAHQKRVREEEERRAWQLDLGARLQEREEQEAKEREEKRRKRNEKRRKGGDGIKQEEDSWEGRLESSHE</sequence>
<evidence type="ECO:0000256" key="5">
    <source>
        <dbReference type="ARBA" id="ARBA00022898"/>
    </source>
</evidence>
<keyword evidence="4" id="KW-0862">Zinc</keyword>
<evidence type="ECO:0000256" key="6">
    <source>
        <dbReference type="ARBA" id="ARBA00023239"/>
    </source>
</evidence>
<proteinExistence type="predicted"/>
<dbReference type="InterPro" id="IPR013087">
    <property type="entry name" value="Znf_C2H2_type"/>
</dbReference>
<evidence type="ECO:0000256" key="1">
    <source>
        <dbReference type="ARBA" id="ARBA00001933"/>
    </source>
</evidence>
<dbReference type="GO" id="GO:0008270">
    <property type="term" value="F:zinc ion binding"/>
    <property type="evidence" value="ECO:0007669"/>
    <property type="project" value="UniProtKB-KW"/>
</dbReference>
<dbReference type="InterPro" id="IPR036236">
    <property type="entry name" value="Znf_C2H2_sf"/>
</dbReference>
<feature type="modified residue" description="N6-(pyridoxal phosphate)lysine" evidence="7">
    <location>
        <position position="449"/>
    </location>
</feature>
<keyword evidence="3" id="KW-0863">Zinc-finger</keyword>
<reference evidence="10 11" key="1">
    <citation type="submission" date="2014-06" db="EMBL/GenBank/DDBJ databases">
        <title>The Genome of the Aflatoxigenic Filamentous Fungus Aspergillus nomius.</title>
        <authorList>
            <person name="Moore M.G."/>
            <person name="Shannon B.M."/>
            <person name="Brian M.M."/>
        </authorList>
    </citation>
    <scope>NUCLEOTIDE SEQUENCE [LARGE SCALE GENOMIC DNA]</scope>
    <source>
        <strain evidence="10 11">NRRL 13137</strain>
    </source>
</reference>
<dbReference type="AlphaFoldDB" id="A0A0L1J972"/>
<protein>
    <submittedName>
        <fullName evidence="10">Pyridoxal-dependent decarboxylase domain protein</fullName>
    </submittedName>
</protein>
<gene>
    <name evidence="10" type="ORF">ANOM_002496</name>
</gene>
<dbReference type="PANTHER" id="PTHR42735:SF4">
    <property type="entry name" value="PYRIDOXAL PHOSPHATE-DEPENDENT DECARBOXYLASE FAMILY PROTEIN"/>
    <property type="match status" value="1"/>
</dbReference>
<keyword evidence="11" id="KW-1185">Reference proteome</keyword>
<dbReference type="GeneID" id="26804300"/>
<dbReference type="Pfam" id="PF00282">
    <property type="entry name" value="Pyridoxal_deC"/>
    <property type="match status" value="1"/>
</dbReference>
<dbReference type="InterPro" id="IPR022755">
    <property type="entry name" value="Znf_C2H2_jaz"/>
</dbReference>
<dbReference type="SUPFAM" id="SSF57667">
    <property type="entry name" value="beta-beta-alpha zinc fingers"/>
    <property type="match status" value="1"/>
</dbReference>
<accession>A0A0L1J972</accession>
<dbReference type="PROSITE" id="PS00028">
    <property type="entry name" value="ZINC_FINGER_C2H2_1"/>
    <property type="match status" value="1"/>
</dbReference>
<name>A0A0L1J972_ASPN3</name>
<dbReference type="Proteomes" id="UP000037505">
    <property type="component" value="Unassembled WGS sequence"/>
</dbReference>
<keyword evidence="5 7" id="KW-0663">Pyridoxal phosphate</keyword>
<dbReference type="InterPro" id="IPR050477">
    <property type="entry name" value="GrpII_AminoAcid_Decarb"/>
</dbReference>
<evidence type="ECO:0000313" key="10">
    <source>
        <dbReference type="EMBL" id="KNG88299.1"/>
    </source>
</evidence>
<dbReference type="Pfam" id="PF12171">
    <property type="entry name" value="zf-C2H2_jaz"/>
    <property type="match status" value="1"/>
</dbReference>
<feature type="compositionally biased region" description="Basic and acidic residues" evidence="8">
    <location>
        <begin position="1194"/>
        <end position="1206"/>
    </location>
</feature>
<keyword evidence="6" id="KW-0456">Lyase</keyword>
<dbReference type="SUPFAM" id="SSF53383">
    <property type="entry name" value="PLP-dependent transferases"/>
    <property type="match status" value="1"/>
</dbReference>
<dbReference type="STRING" id="1509407.A0A0L1J972"/>
<dbReference type="InterPro" id="IPR015421">
    <property type="entry name" value="PyrdxlP-dep_Trfase_major"/>
</dbReference>
<evidence type="ECO:0000313" key="11">
    <source>
        <dbReference type="Proteomes" id="UP000037505"/>
    </source>
</evidence>
<evidence type="ECO:0000259" key="9">
    <source>
        <dbReference type="PROSITE" id="PS00028"/>
    </source>
</evidence>
<feature type="region of interest" description="Disordered" evidence="8">
    <location>
        <begin position="1194"/>
        <end position="1238"/>
    </location>
</feature>
<evidence type="ECO:0000256" key="3">
    <source>
        <dbReference type="ARBA" id="ARBA00022771"/>
    </source>
</evidence>
<organism evidence="10 11">
    <name type="scientific">Aspergillus nomiae NRRL (strain ATCC 15546 / NRRL 13137 / CBS 260.88 / M93)</name>
    <dbReference type="NCBI Taxonomy" id="1509407"/>
    <lineage>
        <taxon>Eukaryota</taxon>
        <taxon>Fungi</taxon>
        <taxon>Dikarya</taxon>
        <taxon>Ascomycota</taxon>
        <taxon>Pezizomycotina</taxon>
        <taxon>Eurotiomycetes</taxon>
        <taxon>Eurotiomycetidae</taxon>
        <taxon>Eurotiales</taxon>
        <taxon>Aspergillaceae</taxon>
        <taxon>Aspergillus</taxon>
        <taxon>Aspergillus subgen. Circumdati</taxon>
    </lineage>
</organism>
<dbReference type="OrthoDB" id="2161780at2759"/>
<dbReference type="GO" id="GO:0016830">
    <property type="term" value="F:carbon-carbon lyase activity"/>
    <property type="evidence" value="ECO:0007669"/>
    <property type="project" value="InterPro"/>
</dbReference>